<keyword evidence="2" id="KW-1185">Reference proteome</keyword>
<protein>
    <submittedName>
        <fullName evidence="1">Nucleotidyltransferase domain-containing protein</fullName>
    </submittedName>
</protein>
<evidence type="ECO:0000313" key="1">
    <source>
        <dbReference type="EMBL" id="MFC3639564.1"/>
    </source>
</evidence>
<reference evidence="2" key="1">
    <citation type="journal article" date="2019" name="Int. J. Syst. Evol. Microbiol.">
        <title>The Global Catalogue of Microorganisms (GCM) 10K type strain sequencing project: providing services to taxonomists for standard genome sequencing and annotation.</title>
        <authorList>
            <consortium name="The Broad Institute Genomics Platform"/>
            <consortium name="The Broad Institute Genome Sequencing Center for Infectious Disease"/>
            <person name="Wu L."/>
            <person name="Ma J."/>
        </authorList>
    </citation>
    <scope>NUCLEOTIDE SEQUENCE [LARGE SCALE GENOMIC DNA]</scope>
    <source>
        <strain evidence="2">KCTC 42282</strain>
    </source>
</reference>
<accession>A0ABV7UMD2</accession>
<dbReference type="Proteomes" id="UP001595704">
    <property type="component" value="Unassembled WGS sequence"/>
</dbReference>
<dbReference type="EMBL" id="JBHRYC010000098">
    <property type="protein sequence ID" value="MFC3639564.1"/>
    <property type="molecule type" value="Genomic_DNA"/>
</dbReference>
<dbReference type="Pfam" id="PF10706">
    <property type="entry name" value="Aminoglyc_resit"/>
    <property type="match status" value="1"/>
</dbReference>
<proteinExistence type="predicted"/>
<sequence length="235" mass="26363">METPPVPQSAWRAWTPDELALRLAGAPAGWYVAGGWALDLWRGFQTRAHDDLEFVAPADGLAAFRAALAPMSFWTAHAGELRRLPFGEPPPSHVWQIWCLDEAAACWRVDLMIDRGTPSRWLYKRNPAISAPRGDMVRTTTAGIPYLAPAAALLFKAKYRRDKDETDFAMAAPHLAPDERAQLRAWLDMEHPGHPWRDALQLEHFRKSGARFRVENASNQGAGACRRKRSRACSL</sequence>
<organism evidence="1 2">
    <name type="scientific">Camelimonas fluminis</name>
    <dbReference type="NCBI Taxonomy" id="1576911"/>
    <lineage>
        <taxon>Bacteria</taxon>
        <taxon>Pseudomonadati</taxon>
        <taxon>Pseudomonadota</taxon>
        <taxon>Alphaproteobacteria</taxon>
        <taxon>Hyphomicrobiales</taxon>
        <taxon>Chelatococcaceae</taxon>
        <taxon>Camelimonas</taxon>
    </lineage>
</organism>
<name>A0ABV7UMD2_9HYPH</name>
<comment type="caution">
    <text evidence="1">The sequence shown here is derived from an EMBL/GenBank/DDBJ whole genome shotgun (WGS) entry which is preliminary data.</text>
</comment>
<gene>
    <name evidence="1" type="ORF">ACFONL_19685</name>
</gene>
<dbReference type="RefSeq" id="WP_244642932.1">
    <property type="nucleotide sequence ID" value="NZ_BNCG01000004.1"/>
</dbReference>
<dbReference type="Gene3D" id="3.30.460.40">
    <property type="match status" value="1"/>
</dbReference>
<dbReference type="InterPro" id="IPR019646">
    <property type="entry name" value="Aminoglyc_AdlTrfase"/>
</dbReference>
<evidence type="ECO:0000313" key="2">
    <source>
        <dbReference type="Proteomes" id="UP001595704"/>
    </source>
</evidence>